<evidence type="ECO:0000313" key="2">
    <source>
        <dbReference type="Proteomes" id="UP000778262"/>
    </source>
</evidence>
<comment type="caution">
    <text evidence="1">The sequence shown here is derived from an EMBL/GenBank/DDBJ whole genome shotgun (WGS) entry which is preliminary data.</text>
</comment>
<accession>A0A9Q4T1Q4</accession>
<reference evidence="1" key="1">
    <citation type="submission" date="2018-11" db="EMBL/GenBank/DDBJ databases">
        <title>Genomics analysis of Putative Virulence Factors on Adhesion and Cytotoxicity for Cronobacter spp.</title>
        <authorList>
            <person name="Cui J."/>
        </authorList>
    </citation>
    <scope>NUCLEOTIDE SEQUENCE</scope>
    <source>
        <strain evidence="1">SD69</strain>
    </source>
</reference>
<proteinExistence type="predicted"/>
<name>A0A9Q4T1Q4_9ENTR</name>
<protein>
    <submittedName>
        <fullName evidence="1">Uncharacterized protein</fullName>
    </submittedName>
</protein>
<dbReference type="EMBL" id="RPBY01000001">
    <property type="protein sequence ID" value="NCH86719.1"/>
    <property type="molecule type" value="Genomic_DNA"/>
</dbReference>
<gene>
    <name evidence="1" type="ORF">EHJ13_04500</name>
</gene>
<organism evidence="1 2">
    <name type="scientific">Cronobacter dublinensis</name>
    <dbReference type="NCBI Taxonomy" id="413497"/>
    <lineage>
        <taxon>Bacteria</taxon>
        <taxon>Pseudomonadati</taxon>
        <taxon>Pseudomonadota</taxon>
        <taxon>Gammaproteobacteria</taxon>
        <taxon>Enterobacterales</taxon>
        <taxon>Enterobacteriaceae</taxon>
        <taxon>Cronobacter</taxon>
    </lineage>
</organism>
<dbReference type="RefSeq" id="WP_071602278.1">
    <property type="nucleotide sequence ID" value="NZ_CP101599.1"/>
</dbReference>
<evidence type="ECO:0000313" key="1">
    <source>
        <dbReference type="EMBL" id="NCH86719.1"/>
    </source>
</evidence>
<dbReference type="Proteomes" id="UP000778262">
    <property type="component" value="Unassembled WGS sequence"/>
</dbReference>
<sequence length="62" mass="7014">MPRWYQKKRLRVSRTGKVLTIAASGNKPAKAHHHGASALKWGTFLRQIPATITIPEQYFINA</sequence>
<dbReference type="AlphaFoldDB" id="A0A9Q4T1Q4"/>